<evidence type="ECO:0000256" key="2">
    <source>
        <dbReference type="SAM" id="Phobius"/>
    </source>
</evidence>
<gene>
    <name evidence="3" type="ORF">LEP1GSC116_4115</name>
</gene>
<dbReference type="GO" id="GO:0042910">
    <property type="term" value="F:xenobiotic transmembrane transporter activity"/>
    <property type="evidence" value="ECO:0007669"/>
    <property type="project" value="TreeGrafter"/>
</dbReference>
<dbReference type="PANTHER" id="PTHR32063">
    <property type="match status" value="1"/>
</dbReference>
<feature type="transmembrane region" description="Helical" evidence="2">
    <location>
        <begin position="78"/>
        <end position="100"/>
    </location>
</feature>
<comment type="caution">
    <text evidence="3">The sequence shown here is derived from an EMBL/GenBank/DDBJ whole genome shotgun (WGS) entry which is preliminary data.</text>
</comment>
<dbReference type="SUPFAM" id="SSF82866">
    <property type="entry name" value="Multidrug efflux transporter AcrB transmembrane domain"/>
    <property type="match status" value="1"/>
</dbReference>
<reference evidence="3 4" key="1">
    <citation type="submission" date="2013-01" db="EMBL/GenBank/DDBJ databases">
        <authorList>
            <person name="Harkins D.M."/>
            <person name="Durkin A.S."/>
            <person name="Brinkac L.M."/>
            <person name="Haft D.H."/>
            <person name="Selengut J.D."/>
            <person name="Sanka R."/>
            <person name="DePew J."/>
            <person name="Purushe J."/>
            <person name="Picardeau M."/>
            <person name="Werts C."/>
            <person name="Goarant C."/>
            <person name="Vinetz J.M."/>
            <person name="Sutton G.G."/>
            <person name="Nierman W.C."/>
            <person name="Fouts D.E."/>
        </authorList>
    </citation>
    <scope>NUCLEOTIDE SEQUENCE [LARGE SCALE GENOMIC DNA]</scope>
    <source>
        <strain evidence="3 4">Verdun HP</strain>
    </source>
</reference>
<accession>M6R7S8</accession>
<feature type="transmembrane region" description="Helical" evidence="2">
    <location>
        <begin position="27"/>
        <end position="46"/>
    </location>
</feature>
<dbReference type="PANTHER" id="PTHR32063:SF24">
    <property type="entry name" value="CATION EFFLUX SYSTEM (ACRB_ACRD_ACRF FAMILY)"/>
    <property type="match status" value="1"/>
</dbReference>
<dbReference type="Proteomes" id="UP000012092">
    <property type="component" value="Unassembled WGS sequence"/>
</dbReference>
<sequence length="253" mass="27817">MKKNLPAGYRTDWGGQFENFTRAKERLALVVPIALAIIFFMLMAAFGSIYYALGVFIVVPLAVSGGIIGLVIRGLPFSIPAGVGFIAVSGIAVLNGVVYASTLREELEKGASISDAVYLAGVHSLRPVMTTEVIAAVGFIPMAISTMAGAEVQRPLATVVIFGVIVATVFSRVLLPIVMEYLLNIYEHQERRKSAKRRLLEKRAFGHHQFVHDNSEWLQTHSETQEIVTEEDTSEVDVKKRSQPKKSSKRTKK</sequence>
<organism evidence="3 4">
    <name type="scientific">Leptospira interrogans serovar Icterohaemorrhagiae str. Verdun HP</name>
    <dbReference type="NCBI Taxonomy" id="1049910"/>
    <lineage>
        <taxon>Bacteria</taxon>
        <taxon>Pseudomonadati</taxon>
        <taxon>Spirochaetota</taxon>
        <taxon>Spirochaetia</taxon>
        <taxon>Leptospirales</taxon>
        <taxon>Leptospiraceae</taxon>
        <taxon>Leptospira</taxon>
    </lineage>
</organism>
<protein>
    <submittedName>
        <fullName evidence="3">RND transporter, Hydrophobe/Amphiphile Efflux-1 (HAE1)/Heavy Metal Efflux (HME) family, permease protein</fullName>
    </submittedName>
</protein>
<evidence type="ECO:0000313" key="3">
    <source>
        <dbReference type="EMBL" id="EMO04197.1"/>
    </source>
</evidence>
<feature type="compositionally biased region" description="Basic residues" evidence="1">
    <location>
        <begin position="241"/>
        <end position="253"/>
    </location>
</feature>
<feature type="transmembrane region" description="Helical" evidence="2">
    <location>
        <begin position="156"/>
        <end position="183"/>
    </location>
</feature>
<keyword evidence="2" id="KW-1133">Transmembrane helix</keyword>
<feature type="transmembrane region" description="Helical" evidence="2">
    <location>
        <begin position="133"/>
        <end position="150"/>
    </location>
</feature>
<name>M6R7S8_LEPIR</name>
<evidence type="ECO:0000313" key="4">
    <source>
        <dbReference type="Proteomes" id="UP000012092"/>
    </source>
</evidence>
<feature type="transmembrane region" description="Helical" evidence="2">
    <location>
        <begin position="53"/>
        <end position="72"/>
    </location>
</feature>
<dbReference type="InterPro" id="IPR001036">
    <property type="entry name" value="Acrflvin-R"/>
</dbReference>
<keyword evidence="2" id="KW-0472">Membrane</keyword>
<dbReference type="GO" id="GO:0005886">
    <property type="term" value="C:plasma membrane"/>
    <property type="evidence" value="ECO:0007669"/>
    <property type="project" value="TreeGrafter"/>
</dbReference>
<dbReference type="Gene3D" id="1.20.1640.10">
    <property type="entry name" value="Multidrug efflux transporter AcrB transmembrane domain"/>
    <property type="match status" value="1"/>
</dbReference>
<keyword evidence="2" id="KW-0812">Transmembrane</keyword>
<proteinExistence type="predicted"/>
<dbReference type="EMBL" id="AHNZ02000698">
    <property type="protein sequence ID" value="EMO04197.1"/>
    <property type="molecule type" value="Genomic_DNA"/>
</dbReference>
<evidence type="ECO:0000256" key="1">
    <source>
        <dbReference type="SAM" id="MobiDB-lite"/>
    </source>
</evidence>
<feature type="region of interest" description="Disordered" evidence="1">
    <location>
        <begin position="222"/>
        <end position="253"/>
    </location>
</feature>
<dbReference type="Pfam" id="PF00873">
    <property type="entry name" value="ACR_tran"/>
    <property type="match status" value="1"/>
</dbReference>
<dbReference type="AlphaFoldDB" id="M6R7S8"/>